<sequence length="76" mass="7963">MVDARDNVNAYKSETKQEAAAKASKEANMAIAEDSTASITDRASAAISAVGDKIQESTHGAKADAHQEVAEEQSKI</sequence>
<dbReference type="AlphaFoldDB" id="A0A2X0KSS7"/>
<organism evidence="2 3">
    <name type="scientific">Microbotryum saponariae</name>
    <dbReference type="NCBI Taxonomy" id="289078"/>
    <lineage>
        <taxon>Eukaryota</taxon>
        <taxon>Fungi</taxon>
        <taxon>Dikarya</taxon>
        <taxon>Basidiomycota</taxon>
        <taxon>Pucciniomycotina</taxon>
        <taxon>Microbotryomycetes</taxon>
        <taxon>Microbotryales</taxon>
        <taxon>Microbotryaceae</taxon>
        <taxon>Microbotryum</taxon>
    </lineage>
</organism>
<dbReference type="InterPro" id="IPR020100">
    <property type="entry name" value="Glc-repressible_Grg1"/>
</dbReference>
<dbReference type="Pfam" id="PF11034">
    <property type="entry name" value="Grg1"/>
    <property type="match status" value="1"/>
</dbReference>
<keyword evidence="3" id="KW-1185">Reference proteome</keyword>
<name>A0A2X0KSS7_9BASI</name>
<accession>A0A2X0KSS7</accession>
<feature type="region of interest" description="Disordered" evidence="1">
    <location>
        <begin position="56"/>
        <end position="76"/>
    </location>
</feature>
<proteinExistence type="predicted"/>
<dbReference type="EMBL" id="FMWP01000092">
    <property type="protein sequence ID" value="SCZ97149.1"/>
    <property type="molecule type" value="Genomic_DNA"/>
</dbReference>
<reference evidence="3" key="1">
    <citation type="submission" date="2016-10" db="EMBL/GenBank/DDBJ databases">
        <authorList>
            <person name="Jeantristanb JTB J.-T."/>
            <person name="Ricardo R."/>
        </authorList>
    </citation>
    <scope>NUCLEOTIDE SEQUENCE [LARGE SCALE GENOMIC DNA]</scope>
</reference>
<protein>
    <submittedName>
        <fullName evidence="2">BZ3500_MvSof-1268-A1-R1_Chr4-2g07023 protein</fullName>
    </submittedName>
</protein>
<dbReference type="PANTHER" id="PTHR38789:SF1">
    <property type="entry name" value="GLUCOSE-REPRESSIBLE GENE PROTEIN-RELATED"/>
    <property type="match status" value="1"/>
</dbReference>
<gene>
    <name evidence="2" type="ORF">BZ3500_MVSOF-1268-A1-R1_CHR4-2G07023</name>
</gene>
<dbReference type="Proteomes" id="UP000249723">
    <property type="component" value="Unassembled WGS sequence"/>
</dbReference>
<dbReference type="PANTHER" id="PTHR38789">
    <property type="entry name" value="REPRESSIBLE PROTEIN GRG1, PUTATIVE (AFU_ORTHOLOGUE AFUA_5G14210)-RELATED"/>
    <property type="match status" value="1"/>
</dbReference>
<evidence type="ECO:0000256" key="1">
    <source>
        <dbReference type="SAM" id="MobiDB-lite"/>
    </source>
</evidence>
<dbReference type="OrthoDB" id="10039103at2759"/>
<evidence type="ECO:0000313" key="3">
    <source>
        <dbReference type="Proteomes" id="UP000249723"/>
    </source>
</evidence>
<evidence type="ECO:0000313" key="2">
    <source>
        <dbReference type="EMBL" id="SCZ97149.1"/>
    </source>
</evidence>